<gene>
    <name evidence="1" type="ORF">ACFQHK_08280</name>
</gene>
<dbReference type="RefSeq" id="WP_304448189.1">
    <property type="nucleotide sequence ID" value="NZ_JARRAH010000001.1"/>
</dbReference>
<dbReference type="AlphaFoldDB" id="A0ABD5UE85"/>
<evidence type="ECO:0000313" key="2">
    <source>
        <dbReference type="Proteomes" id="UP001596406"/>
    </source>
</evidence>
<dbReference type="Proteomes" id="UP001596406">
    <property type="component" value="Unassembled WGS sequence"/>
</dbReference>
<dbReference type="InterPro" id="IPR055707">
    <property type="entry name" value="DUF7283"/>
</dbReference>
<sequence length="156" mass="16102">MLDVPLDSTAAWLGLALASVALVGVALSLPTTAPPDAEAAATTVDAVAASQHDAVVEHPLDGATVRLDPRRITLARDEATAHATLSYGPVTPVTADTRLELVLAGRPPEAVFASPVAFARAVVTARERAPAVHRDADRLVARHVRWGGVDVTLVGA</sequence>
<organism evidence="1 2">
    <name type="scientific">Halomarina ordinaria</name>
    <dbReference type="NCBI Taxonomy" id="3033939"/>
    <lineage>
        <taxon>Archaea</taxon>
        <taxon>Methanobacteriati</taxon>
        <taxon>Methanobacteriota</taxon>
        <taxon>Stenosarchaea group</taxon>
        <taxon>Halobacteria</taxon>
        <taxon>Halobacteriales</taxon>
        <taxon>Natronomonadaceae</taxon>
        <taxon>Halomarina</taxon>
    </lineage>
</organism>
<comment type="caution">
    <text evidence="1">The sequence shown here is derived from an EMBL/GenBank/DDBJ whole genome shotgun (WGS) entry which is preliminary data.</text>
</comment>
<evidence type="ECO:0000313" key="1">
    <source>
        <dbReference type="EMBL" id="MFC6836506.1"/>
    </source>
</evidence>
<name>A0ABD5UE85_9EURY</name>
<dbReference type="Pfam" id="PF23954">
    <property type="entry name" value="DUF7283"/>
    <property type="match status" value="1"/>
</dbReference>
<accession>A0ABD5UE85</accession>
<dbReference type="EMBL" id="JBHSXM010000001">
    <property type="protein sequence ID" value="MFC6836506.1"/>
    <property type="molecule type" value="Genomic_DNA"/>
</dbReference>
<protein>
    <submittedName>
        <fullName evidence="1">Uncharacterized protein</fullName>
    </submittedName>
</protein>
<keyword evidence="2" id="KW-1185">Reference proteome</keyword>
<proteinExistence type="predicted"/>
<reference evidence="1 2" key="1">
    <citation type="journal article" date="2019" name="Int. J. Syst. Evol. Microbiol.">
        <title>The Global Catalogue of Microorganisms (GCM) 10K type strain sequencing project: providing services to taxonomists for standard genome sequencing and annotation.</title>
        <authorList>
            <consortium name="The Broad Institute Genomics Platform"/>
            <consortium name="The Broad Institute Genome Sequencing Center for Infectious Disease"/>
            <person name="Wu L."/>
            <person name="Ma J."/>
        </authorList>
    </citation>
    <scope>NUCLEOTIDE SEQUENCE [LARGE SCALE GENOMIC DNA]</scope>
    <source>
        <strain evidence="1 2">PSRA2</strain>
    </source>
</reference>